<dbReference type="Proteomes" id="UP000054538">
    <property type="component" value="Unassembled WGS sequence"/>
</dbReference>
<feature type="region of interest" description="Disordered" evidence="1">
    <location>
        <begin position="1"/>
        <end position="41"/>
    </location>
</feature>
<feature type="compositionally biased region" description="Acidic residues" evidence="1">
    <location>
        <begin position="79"/>
        <end position="88"/>
    </location>
</feature>
<feature type="compositionally biased region" description="Basic and acidic residues" evidence="1">
    <location>
        <begin position="68"/>
        <end position="78"/>
    </location>
</feature>
<feature type="region of interest" description="Disordered" evidence="1">
    <location>
        <begin position="68"/>
        <end position="88"/>
    </location>
</feature>
<keyword evidence="3" id="KW-1185">Reference proteome</keyword>
<organism evidence="2 3">
    <name type="scientific">Paxillus rubicundulus Ve08.2h10</name>
    <dbReference type="NCBI Taxonomy" id="930991"/>
    <lineage>
        <taxon>Eukaryota</taxon>
        <taxon>Fungi</taxon>
        <taxon>Dikarya</taxon>
        <taxon>Basidiomycota</taxon>
        <taxon>Agaricomycotina</taxon>
        <taxon>Agaricomycetes</taxon>
        <taxon>Agaricomycetidae</taxon>
        <taxon>Boletales</taxon>
        <taxon>Paxilineae</taxon>
        <taxon>Paxillaceae</taxon>
        <taxon>Paxillus</taxon>
    </lineage>
</organism>
<dbReference type="EMBL" id="KN825354">
    <property type="protein sequence ID" value="KIK91744.1"/>
    <property type="molecule type" value="Genomic_DNA"/>
</dbReference>
<evidence type="ECO:0000313" key="2">
    <source>
        <dbReference type="EMBL" id="KIK91744.1"/>
    </source>
</evidence>
<feature type="compositionally biased region" description="Basic and acidic residues" evidence="1">
    <location>
        <begin position="17"/>
        <end position="28"/>
    </location>
</feature>
<dbReference type="AlphaFoldDB" id="A0A0D0DYK1"/>
<feature type="compositionally biased region" description="Acidic residues" evidence="1">
    <location>
        <begin position="29"/>
        <end position="41"/>
    </location>
</feature>
<reference evidence="3" key="2">
    <citation type="submission" date="2015-01" db="EMBL/GenBank/DDBJ databases">
        <title>Evolutionary Origins and Diversification of the Mycorrhizal Mutualists.</title>
        <authorList>
            <consortium name="DOE Joint Genome Institute"/>
            <consortium name="Mycorrhizal Genomics Consortium"/>
            <person name="Kohler A."/>
            <person name="Kuo A."/>
            <person name="Nagy L.G."/>
            <person name="Floudas D."/>
            <person name="Copeland A."/>
            <person name="Barry K.W."/>
            <person name="Cichocki N."/>
            <person name="Veneault-Fourrey C."/>
            <person name="LaButti K."/>
            <person name="Lindquist E.A."/>
            <person name="Lipzen A."/>
            <person name="Lundell T."/>
            <person name="Morin E."/>
            <person name="Murat C."/>
            <person name="Riley R."/>
            <person name="Ohm R."/>
            <person name="Sun H."/>
            <person name="Tunlid A."/>
            <person name="Henrissat B."/>
            <person name="Grigoriev I.V."/>
            <person name="Hibbett D.S."/>
            <person name="Martin F."/>
        </authorList>
    </citation>
    <scope>NUCLEOTIDE SEQUENCE [LARGE SCALE GENOMIC DNA]</scope>
    <source>
        <strain evidence="3">Ve08.2h10</strain>
    </source>
</reference>
<accession>A0A0D0DYK1</accession>
<proteinExistence type="predicted"/>
<reference evidence="2 3" key="1">
    <citation type="submission" date="2014-04" db="EMBL/GenBank/DDBJ databases">
        <authorList>
            <consortium name="DOE Joint Genome Institute"/>
            <person name="Kuo A."/>
            <person name="Kohler A."/>
            <person name="Jargeat P."/>
            <person name="Nagy L.G."/>
            <person name="Floudas D."/>
            <person name="Copeland A."/>
            <person name="Barry K.W."/>
            <person name="Cichocki N."/>
            <person name="Veneault-Fourrey C."/>
            <person name="LaButti K."/>
            <person name="Lindquist E.A."/>
            <person name="Lipzen A."/>
            <person name="Lundell T."/>
            <person name="Morin E."/>
            <person name="Murat C."/>
            <person name="Sun H."/>
            <person name="Tunlid A."/>
            <person name="Henrissat B."/>
            <person name="Grigoriev I.V."/>
            <person name="Hibbett D.S."/>
            <person name="Martin F."/>
            <person name="Nordberg H.P."/>
            <person name="Cantor M.N."/>
            <person name="Hua S.X."/>
        </authorList>
    </citation>
    <scope>NUCLEOTIDE SEQUENCE [LARGE SCALE GENOMIC DNA]</scope>
    <source>
        <strain evidence="2 3">Ve08.2h10</strain>
    </source>
</reference>
<dbReference type="HOGENOM" id="CLU_2469780_0_0_1"/>
<evidence type="ECO:0000256" key="1">
    <source>
        <dbReference type="SAM" id="MobiDB-lite"/>
    </source>
</evidence>
<sequence>MSPQAGKKKVWTQNPVADKDKDGNKEYKEEADEAEVEEAEEYYPEFTLEEPEVGSEEEFNKEEVAEAAEEREALKGWNEEEAEVDESI</sequence>
<dbReference type="InParanoid" id="A0A0D0DYK1"/>
<protein>
    <submittedName>
        <fullName evidence="2">Uncharacterized protein</fullName>
    </submittedName>
</protein>
<name>A0A0D0DYK1_9AGAM</name>
<evidence type="ECO:0000313" key="3">
    <source>
        <dbReference type="Proteomes" id="UP000054538"/>
    </source>
</evidence>
<gene>
    <name evidence="2" type="ORF">PAXRUDRAFT_13623</name>
</gene>
<feature type="compositionally biased region" description="Basic residues" evidence="1">
    <location>
        <begin position="1"/>
        <end position="10"/>
    </location>
</feature>